<dbReference type="EMBL" id="JBITYG010000002">
    <property type="protein sequence ID" value="MFI9100390.1"/>
    <property type="molecule type" value="Genomic_DNA"/>
</dbReference>
<evidence type="ECO:0000256" key="2">
    <source>
        <dbReference type="ARBA" id="ARBA00022827"/>
    </source>
</evidence>
<evidence type="ECO:0000256" key="3">
    <source>
        <dbReference type="ARBA" id="ARBA00023002"/>
    </source>
</evidence>
<keyword evidence="7" id="KW-1185">Reference proteome</keyword>
<evidence type="ECO:0000259" key="5">
    <source>
        <dbReference type="Pfam" id="PF01494"/>
    </source>
</evidence>
<evidence type="ECO:0000256" key="4">
    <source>
        <dbReference type="ARBA" id="ARBA00023033"/>
    </source>
</evidence>
<dbReference type="InterPro" id="IPR036188">
    <property type="entry name" value="FAD/NAD-bd_sf"/>
</dbReference>
<dbReference type="Pfam" id="PF01494">
    <property type="entry name" value="FAD_binding_3"/>
    <property type="match status" value="1"/>
</dbReference>
<dbReference type="Gene3D" id="3.50.50.60">
    <property type="entry name" value="FAD/NAD(P)-binding domain"/>
    <property type="match status" value="1"/>
</dbReference>
<keyword evidence="1" id="KW-0285">Flavoprotein</keyword>
<comment type="caution">
    <text evidence="6">The sequence shown here is derived from an EMBL/GenBank/DDBJ whole genome shotgun (WGS) entry which is preliminary data.</text>
</comment>
<dbReference type="PANTHER" id="PTHR47178:SF5">
    <property type="entry name" value="FAD-BINDING DOMAIN-CONTAINING PROTEIN"/>
    <property type="match status" value="1"/>
</dbReference>
<feature type="domain" description="FAD-binding" evidence="5">
    <location>
        <begin position="319"/>
        <end position="370"/>
    </location>
</feature>
<dbReference type="PRINTS" id="PR00420">
    <property type="entry name" value="RNGMNOXGNASE"/>
</dbReference>
<reference evidence="6 7" key="1">
    <citation type="submission" date="2024-10" db="EMBL/GenBank/DDBJ databases">
        <title>The Natural Products Discovery Center: Release of the First 8490 Sequenced Strains for Exploring Actinobacteria Biosynthetic Diversity.</title>
        <authorList>
            <person name="Kalkreuter E."/>
            <person name="Kautsar S.A."/>
            <person name="Yang D."/>
            <person name="Bader C.D."/>
            <person name="Teijaro C.N."/>
            <person name="Fluegel L."/>
            <person name="Davis C.M."/>
            <person name="Simpson J.R."/>
            <person name="Lauterbach L."/>
            <person name="Steele A.D."/>
            <person name="Gui C."/>
            <person name="Meng S."/>
            <person name="Li G."/>
            <person name="Viehrig K."/>
            <person name="Ye F."/>
            <person name="Su P."/>
            <person name="Kiefer A.F."/>
            <person name="Nichols A."/>
            <person name="Cepeda A.J."/>
            <person name="Yan W."/>
            <person name="Fan B."/>
            <person name="Jiang Y."/>
            <person name="Adhikari A."/>
            <person name="Zheng C.-J."/>
            <person name="Schuster L."/>
            <person name="Cowan T.M."/>
            <person name="Smanski M.J."/>
            <person name="Chevrette M.G."/>
            <person name="De Carvalho L.P.S."/>
            <person name="Shen B."/>
        </authorList>
    </citation>
    <scope>NUCLEOTIDE SEQUENCE [LARGE SCALE GENOMIC DNA]</scope>
    <source>
        <strain evidence="6 7">NPDC053399</strain>
    </source>
</reference>
<evidence type="ECO:0000256" key="1">
    <source>
        <dbReference type="ARBA" id="ARBA00022630"/>
    </source>
</evidence>
<protein>
    <submittedName>
        <fullName evidence="6">FAD-dependent oxidoreductase</fullName>
    </submittedName>
</protein>
<dbReference type="Proteomes" id="UP001614394">
    <property type="component" value="Unassembled WGS sequence"/>
</dbReference>
<evidence type="ECO:0000313" key="6">
    <source>
        <dbReference type="EMBL" id="MFI9100390.1"/>
    </source>
</evidence>
<keyword evidence="4" id="KW-0503">Monooxygenase</keyword>
<dbReference type="Pfam" id="PF13450">
    <property type="entry name" value="NAD_binding_8"/>
    <property type="match status" value="1"/>
</dbReference>
<gene>
    <name evidence="6" type="ORF">ACIGXA_07675</name>
</gene>
<keyword evidence="3" id="KW-0560">Oxidoreductase</keyword>
<dbReference type="RefSeq" id="WP_399645526.1">
    <property type="nucleotide sequence ID" value="NZ_JBITYG010000002.1"/>
</dbReference>
<accession>A0ABW8C1W5</accession>
<name>A0ABW8C1W5_9ACTN</name>
<dbReference type="PANTHER" id="PTHR47178">
    <property type="entry name" value="MONOOXYGENASE, FAD-BINDING"/>
    <property type="match status" value="1"/>
</dbReference>
<dbReference type="InterPro" id="IPR002938">
    <property type="entry name" value="FAD-bd"/>
</dbReference>
<sequence length="405" mass="44377">MRTTRSPMHVLVIGGGIGGLCLAQGLHRAGIAVTVYERDESAEGRRQGYRLRISPEGEYALRECLPPALVELLVATSNERDDAGLVAYDEHLVQQWAPAFEDPRGNAPDKIDAVDRVTLRRILLAGLGDVVRFGKTFERYERTADGRVVAHFEDGSTAEGDVLVAADGTNSRIRAQARPWDVPRDLGVRTVFSRIPRASAVDGGMPEVLRDRFSYVIGSDGHHIGLMPMTFRNRPTEAAARLWPDAELVDLDDYYMSVFNVHGEDLGMTDEAFFALSGEELCALVVERTSSWHPDLRGIFRHAEPAVTFAVALRATDPVEAWEDGPVVPLGDAVHTMPPSGGVGANTAVRDAAALTRALVAVERGERERTEAFAEYQKAMVEYATEGVQMSLKIAQWSIKKVQDA</sequence>
<keyword evidence="2" id="KW-0274">FAD</keyword>
<organism evidence="6 7">
    <name type="scientific">Streptomyces fildesensis</name>
    <dbReference type="NCBI Taxonomy" id="375757"/>
    <lineage>
        <taxon>Bacteria</taxon>
        <taxon>Bacillati</taxon>
        <taxon>Actinomycetota</taxon>
        <taxon>Actinomycetes</taxon>
        <taxon>Kitasatosporales</taxon>
        <taxon>Streptomycetaceae</taxon>
        <taxon>Streptomyces</taxon>
    </lineage>
</organism>
<dbReference type="SUPFAM" id="SSF51905">
    <property type="entry name" value="FAD/NAD(P)-binding domain"/>
    <property type="match status" value="1"/>
</dbReference>
<proteinExistence type="predicted"/>
<evidence type="ECO:0000313" key="7">
    <source>
        <dbReference type="Proteomes" id="UP001614394"/>
    </source>
</evidence>